<evidence type="ECO:0000313" key="2">
    <source>
        <dbReference type="Proteomes" id="UP000433652"/>
    </source>
</evidence>
<dbReference type="OrthoDB" id="9800887at2"/>
<dbReference type="GO" id="GO:0005506">
    <property type="term" value="F:iron ion binding"/>
    <property type="evidence" value="ECO:0007669"/>
    <property type="project" value="InterPro"/>
</dbReference>
<dbReference type="Proteomes" id="UP000433652">
    <property type="component" value="Unassembled WGS sequence"/>
</dbReference>
<comment type="caution">
    <text evidence="1">The sequence shown here is derived from an EMBL/GenBank/DDBJ whole genome shotgun (WGS) entry which is preliminary data.</text>
</comment>
<gene>
    <name evidence="1" type="ORF">GRI89_07555</name>
</gene>
<dbReference type="PROSITE" id="PS51318">
    <property type="entry name" value="TAT"/>
    <property type="match status" value="1"/>
</dbReference>
<keyword evidence="1" id="KW-0223">Dioxygenase</keyword>
<dbReference type="AlphaFoldDB" id="A0A6I4STZ5"/>
<dbReference type="SUPFAM" id="SSF49482">
    <property type="entry name" value="Aromatic compound dioxygenase"/>
    <property type="match status" value="1"/>
</dbReference>
<dbReference type="EMBL" id="WTYM01000033">
    <property type="protein sequence ID" value="MXO59395.1"/>
    <property type="molecule type" value="Genomic_DNA"/>
</dbReference>
<dbReference type="InterPro" id="IPR006311">
    <property type="entry name" value="TAT_signal"/>
</dbReference>
<dbReference type="Gene3D" id="2.60.130.10">
    <property type="entry name" value="Aromatic compound dioxygenase"/>
    <property type="match status" value="1"/>
</dbReference>
<dbReference type="PANTHER" id="PTHR34315">
    <property type="match status" value="1"/>
</dbReference>
<accession>A0A6I4STZ5</accession>
<keyword evidence="1" id="KW-0560">Oxidoreductase</keyword>
<dbReference type="RefSeq" id="WP_159793731.1">
    <property type="nucleotide sequence ID" value="NZ_WTYM01000033.1"/>
</dbReference>
<dbReference type="PANTHER" id="PTHR34315:SF1">
    <property type="entry name" value="INTRADIOL RING-CLEAVAGE DIOXYGENASES DOMAIN-CONTAINING PROTEIN-RELATED"/>
    <property type="match status" value="1"/>
</dbReference>
<keyword evidence="2" id="KW-1185">Reference proteome</keyword>
<organism evidence="1 2">
    <name type="scientific">Croceibacterium salegens</name>
    <dbReference type="NCBI Taxonomy" id="1737568"/>
    <lineage>
        <taxon>Bacteria</taxon>
        <taxon>Pseudomonadati</taxon>
        <taxon>Pseudomonadota</taxon>
        <taxon>Alphaproteobacteria</taxon>
        <taxon>Sphingomonadales</taxon>
        <taxon>Erythrobacteraceae</taxon>
        <taxon>Croceibacterium</taxon>
    </lineage>
</organism>
<proteinExistence type="predicted"/>
<sequence length="254" mass="26548">MADAPGQLSLDRRATLALLGLGGAALAGCGSGARAAACLATPAETRGPFAGDGGSDRGGRRHSVLTGDEVIRSDIRDSFAGLEGTAEGVPLDLTITLLGTAGGCNAMAGWGLYLWHNDAAGKYSLYDLPRANYLRGLQQSGDEGTLRFSTILPGCYGGRAPHLHFEVYSSAQAALSGEPAVLASQFALPEDACRAVYSGDRRYGDSLANLDRWPTRRDFVFSDASEEELALESIALEGDAGRGFKGKATVAIRY</sequence>
<name>A0A6I4STZ5_9SPHN</name>
<dbReference type="InterPro" id="IPR015889">
    <property type="entry name" value="Intradiol_dOase_core"/>
</dbReference>
<dbReference type="GO" id="GO:0016702">
    <property type="term" value="F:oxidoreductase activity, acting on single donors with incorporation of molecular oxygen, incorporation of two atoms of oxygen"/>
    <property type="evidence" value="ECO:0007669"/>
    <property type="project" value="InterPro"/>
</dbReference>
<reference evidence="1 2" key="1">
    <citation type="submission" date="2019-12" db="EMBL/GenBank/DDBJ databases">
        <title>Genomic-based taxomic classification of the family Erythrobacteraceae.</title>
        <authorList>
            <person name="Xu L."/>
        </authorList>
    </citation>
    <scope>NUCLEOTIDE SEQUENCE [LARGE SCALE GENOMIC DNA]</scope>
    <source>
        <strain evidence="1 2">MCCC 1K01500</strain>
    </source>
</reference>
<evidence type="ECO:0000313" key="1">
    <source>
        <dbReference type="EMBL" id="MXO59395.1"/>
    </source>
</evidence>
<protein>
    <submittedName>
        <fullName evidence="1">Intradiol ring-cleavage dioxygenase</fullName>
    </submittedName>
</protein>